<feature type="transmembrane region" description="Helical" evidence="2">
    <location>
        <begin position="12"/>
        <end position="37"/>
    </location>
</feature>
<evidence type="ECO:0000256" key="1">
    <source>
        <dbReference type="SAM" id="MobiDB-lite"/>
    </source>
</evidence>
<sequence>MIKNCVIRNWRLSCVNGVLLALYFVPAWTAIAFQIMVSPIQALFARPNIAVALFISDHLHLSGLETVRAAWLLALARLTVAGFFAMFLVLILVPRVRKVAGYVEALSIGLGLGSMLTFFSMIMAAKIGETQALRLHATELLMLLGTAIVMLVEKPATQPTASPAASAPSNGMEPGVANSAAAGVKF</sequence>
<comment type="caution">
    <text evidence="3">The sequence shown here is derived from an EMBL/GenBank/DDBJ whole genome shotgun (WGS) entry which is preliminary data.</text>
</comment>
<evidence type="ECO:0000313" key="4">
    <source>
        <dbReference type="Proteomes" id="UP000886476"/>
    </source>
</evidence>
<gene>
    <name evidence="3" type="ORF">HL667_27395</name>
</gene>
<dbReference type="Proteomes" id="UP000886476">
    <property type="component" value="Unassembled WGS sequence"/>
</dbReference>
<keyword evidence="4" id="KW-1185">Reference proteome</keyword>
<dbReference type="RefSeq" id="WP_172113806.1">
    <property type="nucleotide sequence ID" value="NZ_JABFDM010000002.1"/>
</dbReference>
<organism evidence="3 4">
    <name type="scientific">Bradyrhizobium aeschynomenes</name>
    <dbReference type="NCBI Taxonomy" id="2734909"/>
    <lineage>
        <taxon>Bacteria</taxon>
        <taxon>Pseudomonadati</taxon>
        <taxon>Pseudomonadota</taxon>
        <taxon>Alphaproteobacteria</taxon>
        <taxon>Hyphomicrobiales</taxon>
        <taxon>Nitrobacteraceae</taxon>
        <taxon>Bradyrhizobium</taxon>
    </lineage>
</organism>
<accession>A0ABX2CKT6</accession>
<keyword evidence="2" id="KW-1133">Transmembrane helix</keyword>
<evidence type="ECO:0000256" key="2">
    <source>
        <dbReference type="SAM" id="Phobius"/>
    </source>
</evidence>
<name>A0ABX2CKT6_9BRAD</name>
<keyword evidence="2" id="KW-0812">Transmembrane</keyword>
<feature type="compositionally biased region" description="Low complexity" evidence="1">
    <location>
        <begin position="160"/>
        <end position="169"/>
    </location>
</feature>
<feature type="transmembrane region" description="Helical" evidence="2">
    <location>
        <begin position="69"/>
        <end position="93"/>
    </location>
</feature>
<evidence type="ECO:0000313" key="3">
    <source>
        <dbReference type="EMBL" id="NPU68756.1"/>
    </source>
</evidence>
<protein>
    <submittedName>
        <fullName evidence="3">Uncharacterized protein</fullName>
    </submittedName>
</protein>
<feature type="region of interest" description="Disordered" evidence="1">
    <location>
        <begin position="160"/>
        <end position="186"/>
    </location>
</feature>
<feature type="transmembrane region" description="Helical" evidence="2">
    <location>
        <begin position="105"/>
        <end position="127"/>
    </location>
</feature>
<reference evidence="3" key="1">
    <citation type="submission" date="2020-05" db="EMBL/GenBank/DDBJ databases">
        <title>Nod-independent and nitrogen-fixing Bradyrhizobium aeschynomene sp. nov. isolated from nodules of Aeschynomene indica.</title>
        <authorList>
            <person name="Zhang Z."/>
        </authorList>
    </citation>
    <scope>NUCLEOTIDE SEQUENCE</scope>
    <source>
        <strain evidence="3">83012</strain>
    </source>
</reference>
<proteinExistence type="predicted"/>
<dbReference type="EMBL" id="JABFDN010000012">
    <property type="protein sequence ID" value="NPU68756.1"/>
    <property type="molecule type" value="Genomic_DNA"/>
</dbReference>
<keyword evidence="2" id="KW-0472">Membrane</keyword>
<feature type="transmembrane region" description="Helical" evidence="2">
    <location>
        <begin position="133"/>
        <end position="152"/>
    </location>
</feature>